<evidence type="ECO:0000256" key="1">
    <source>
        <dbReference type="SAM" id="MobiDB-lite"/>
    </source>
</evidence>
<dbReference type="Gramene" id="PVH65339">
    <property type="protein sequence ID" value="PVH65339"/>
    <property type="gene ID" value="PAHAL_2G467000"/>
</dbReference>
<feature type="compositionally biased region" description="Basic residues" evidence="1">
    <location>
        <begin position="428"/>
        <end position="444"/>
    </location>
</feature>
<dbReference type="AlphaFoldDB" id="A0A2T8KT51"/>
<protein>
    <submittedName>
        <fullName evidence="2">Uncharacterized protein</fullName>
    </submittedName>
</protein>
<feature type="compositionally biased region" description="Basic residues" evidence="1">
    <location>
        <begin position="60"/>
        <end position="70"/>
    </location>
</feature>
<feature type="region of interest" description="Disordered" evidence="1">
    <location>
        <begin position="86"/>
        <end position="132"/>
    </location>
</feature>
<feature type="compositionally biased region" description="Basic residues" evidence="1">
    <location>
        <begin position="259"/>
        <end position="282"/>
    </location>
</feature>
<evidence type="ECO:0000313" key="2">
    <source>
        <dbReference type="EMBL" id="PVH65339.1"/>
    </source>
</evidence>
<proteinExistence type="predicted"/>
<sequence>MTKSPAVISQHIRLQITESHSHEHTIVRPSSDQPAASRRCRRLGRRGEPPRRQPPPRALASRRKTRRRDPHRSTDVRCFFCTSHSFRSTRRRKQRRPRARRGAKSLTSRQTRFPEVPSQVARPTAPSHLLGGSSCTYIYLTRLTRKQSLSKEIEQSRTRQTGREERNGGQRPRSRSRSSRRHRRGQAPDAAAAAALGADPAGGAHGGDRRRGAQRRHGQPLPLRRHRPPPERAPEPAPGQVRGPLLRRDHGRVPGHLGARLRARRRRPPAPRRRLLPRRRVRALLPGHRALQRRVPPPQRGDRRRRRVRQLSPRARAPVARGLRRRRRRAPFRRRQRRPGARRRGPRRPRQLLPGRGERGRQHRAPRRQPLGGAVAGVGEARPGSRHLPRAALLRRRGAHRVGAEAGGRGARGEPQALRLLVDGVPARGRHPRPPGGARHRRERRPGGGVPARHGGGRRVRPTAGLAAPVRRRAAAQGEGGAGGGVPGHVPRLLRLPGAPRGHHGAAGHEGLRRQPQGHAQARRRVMNSTLCWLIHCHN</sequence>
<feature type="region of interest" description="Disordered" evidence="1">
    <location>
        <begin position="148"/>
        <end position="523"/>
    </location>
</feature>
<feature type="compositionally biased region" description="Basic residues" evidence="1">
    <location>
        <begin position="322"/>
        <end position="350"/>
    </location>
</feature>
<name>A0A2T8KT51_9POAL</name>
<feature type="compositionally biased region" description="Basic residues" evidence="1">
    <location>
        <begin position="87"/>
        <end position="103"/>
    </location>
</feature>
<reference evidence="2" key="1">
    <citation type="submission" date="2018-04" db="EMBL/GenBank/DDBJ databases">
        <title>WGS assembly of Panicum hallii.</title>
        <authorList>
            <person name="Lovell J."/>
            <person name="Jenkins J."/>
            <person name="Lowry D."/>
            <person name="Mamidi S."/>
            <person name="Sreedasyam A."/>
            <person name="Weng X."/>
            <person name="Barry K."/>
            <person name="Bonette J."/>
            <person name="Campitelli B."/>
            <person name="Daum C."/>
            <person name="Gordon S."/>
            <person name="Gould B."/>
            <person name="Lipzen A."/>
            <person name="Macqueen A."/>
            <person name="Palacio-Mejia J."/>
            <person name="Plott C."/>
            <person name="Shakirov E."/>
            <person name="Shu S."/>
            <person name="Yoshinaga Y."/>
            <person name="Zane M."/>
            <person name="Rokhsar D."/>
            <person name="Grimwood J."/>
            <person name="Schmutz J."/>
            <person name="Juenger T."/>
        </authorList>
    </citation>
    <scope>NUCLEOTIDE SEQUENCE [LARGE SCALE GENOMIC DNA]</scope>
    <source>
        <strain evidence="2">FIL2</strain>
    </source>
</reference>
<feature type="compositionally biased region" description="Low complexity" evidence="1">
    <location>
        <begin position="310"/>
        <end position="321"/>
    </location>
</feature>
<feature type="compositionally biased region" description="Basic residues" evidence="1">
    <location>
        <begin position="384"/>
        <end position="400"/>
    </location>
</feature>
<gene>
    <name evidence="2" type="ORF">PAHAL_2G467000</name>
</gene>
<accession>A0A2T8KT51</accession>
<feature type="region of interest" description="Disordered" evidence="1">
    <location>
        <begin position="19"/>
        <end position="72"/>
    </location>
</feature>
<dbReference type="Proteomes" id="UP000243499">
    <property type="component" value="Chromosome 2"/>
</dbReference>
<feature type="compositionally biased region" description="Low complexity" evidence="1">
    <location>
        <begin position="187"/>
        <end position="202"/>
    </location>
</feature>
<dbReference type="EMBL" id="CM008047">
    <property type="protein sequence ID" value="PVH65339.1"/>
    <property type="molecule type" value="Genomic_DNA"/>
</dbReference>
<feature type="compositionally biased region" description="Basic residues" evidence="1">
    <location>
        <begin position="212"/>
        <end position="227"/>
    </location>
</feature>
<feature type="compositionally biased region" description="Basic residues" evidence="1">
    <location>
        <begin position="172"/>
        <end position="185"/>
    </location>
</feature>
<organism evidence="2">
    <name type="scientific">Panicum hallii</name>
    <dbReference type="NCBI Taxonomy" id="206008"/>
    <lineage>
        <taxon>Eukaryota</taxon>
        <taxon>Viridiplantae</taxon>
        <taxon>Streptophyta</taxon>
        <taxon>Embryophyta</taxon>
        <taxon>Tracheophyta</taxon>
        <taxon>Spermatophyta</taxon>
        <taxon>Magnoliopsida</taxon>
        <taxon>Liliopsida</taxon>
        <taxon>Poales</taxon>
        <taxon>Poaceae</taxon>
        <taxon>PACMAD clade</taxon>
        <taxon>Panicoideae</taxon>
        <taxon>Panicodae</taxon>
        <taxon>Paniceae</taxon>
        <taxon>Panicinae</taxon>
        <taxon>Panicum</taxon>
        <taxon>Panicum sect. Panicum</taxon>
    </lineage>
</organism>
<feature type="compositionally biased region" description="Gly residues" evidence="1">
    <location>
        <begin position="478"/>
        <end position="487"/>
    </location>
</feature>
<feature type="compositionally biased region" description="Basic and acidic residues" evidence="1">
    <location>
        <begin position="149"/>
        <end position="168"/>
    </location>
</feature>